<comment type="subcellular location">
    <subcellularLocation>
        <location evidence="3">Mitochondrion</location>
    </subcellularLocation>
</comment>
<organism evidence="5 6">
    <name type="scientific">Mizuhopecten yessoensis</name>
    <name type="common">Japanese scallop</name>
    <name type="synonym">Patinopecten yessoensis</name>
    <dbReference type="NCBI Taxonomy" id="6573"/>
    <lineage>
        <taxon>Eukaryota</taxon>
        <taxon>Metazoa</taxon>
        <taxon>Spiralia</taxon>
        <taxon>Lophotrochozoa</taxon>
        <taxon>Mollusca</taxon>
        <taxon>Bivalvia</taxon>
        <taxon>Autobranchia</taxon>
        <taxon>Pteriomorphia</taxon>
        <taxon>Pectinida</taxon>
        <taxon>Pectinoidea</taxon>
        <taxon>Pectinidae</taxon>
        <taxon>Mizuhopecten</taxon>
    </lineage>
</organism>
<evidence type="ECO:0000256" key="2">
    <source>
        <dbReference type="ARBA" id="ARBA00023157"/>
    </source>
</evidence>
<evidence type="ECO:0000313" key="5">
    <source>
        <dbReference type="EMBL" id="OWF36311.1"/>
    </source>
</evidence>
<evidence type="ECO:0000313" key="6">
    <source>
        <dbReference type="Proteomes" id="UP000242188"/>
    </source>
</evidence>
<proteinExistence type="inferred from homology"/>
<dbReference type="OrthoDB" id="6224010at2759"/>
<sequence length="150" mass="17862">MASDDIPAPPPTKEQVENNQEGELNWRPRTEWTVLPASFAAGPLGLGDPEDTSLRKVEKEVLIPMVMRDKAWMEKCRPEVIDFEKCAKAEEFMMMFRCREKNNTMQRCVKAWFRDEDFKEECKQIYLDKRKHYRSTGEGQKLRREEMKWQ</sequence>
<gene>
    <name evidence="5" type="ORF">KP79_PYT23466</name>
</gene>
<dbReference type="EMBL" id="NEDP02076642">
    <property type="protein sequence ID" value="OWF36311.1"/>
    <property type="molecule type" value="Genomic_DNA"/>
</dbReference>
<dbReference type="AlphaFoldDB" id="A0A210PIJ2"/>
<dbReference type="PANTHER" id="PTHR22977:SF5">
    <property type="entry name" value="COX ASSEMBLY MITOCHONDRIAL PROTEIN HOMOLOG"/>
    <property type="match status" value="1"/>
</dbReference>
<reference evidence="5 6" key="1">
    <citation type="journal article" date="2017" name="Nat. Ecol. Evol.">
        <title>Scallop genome provides insights into evolution of bilaterian karyotype and development.</title>
        <authorList>
            <person name="Wang S."/>
            <person name="Zhang J."/>
            <person name="Jiao W."/>
            <person name="Li J."/>
            <person name="Xun X."/>
            <person name="Sun Y."/>
            <person name="Guo X."/>
            <person name="Huan P."/>
            <person name="Dong B."/>
            <person name="Zhang L."/>
            <person name="Hu X."/>
            <person name="Sun X."/>
            <person name="Wang J."/>
            <person name="Zhao C."/>
            <person name="Wang Y."/>
            <person name="Wang D."/>
            <person name="Huang X."/>
            <person name="Wang R."/>
            <person name="Lv J."/>
            <person name="Li Y."/>
            <person name="Zhang Z."/>
            <person name="Liu B."/>
            <person name="Lu W."/>
            <person name="Hui Y."/>
            <person name="Liang J."/>
            <person name="Zhou Z."/>
            <person name="Hou R."/>
            <person name="Li X."/>
            <person name="Liu Y."/>
            <person name="Li H."/>
            <person name="Ning X."/>
            <person name="Lin Y."/>
            <person name="Zhao L."/>
            <person name="Xing Q."/>
            <person name="Dou J."/>
            <person name="Li Y."/>
            <person name="Mao J."/>
            <person name="Guo H."/>
            <person name="Dou H."/>
            <person name="Li T."/>
            <person name="Mu C."/>
            <person name="Jiang W."/>
            <person name="Fu Q."/>
            <person name="Fu X."/>
            <person name="Miao Y."/>
            <person name="Liu J."/>
            <person name="Yu Q."/>
            <person name="Li R."/>
            <person name="Liao H."/>
            <person name="Li X."/>
            <person name="Kong Y."/>
            <person name="Jiang Z."/>
            <person name="Chourrout D."/>
            <person name="Li R."/>
            <person name="Bao Z."/>
        </authorList>
    </citation>
    <scope>NUCLEOTIDE SEQUENCE [LARGE SCALE GENOMIC DNA]</scope>
    <source>
        <strain evidence="5 6">PY_sf001</strain>
    </source>
</reference>
<dbReference type="PANTHER" id="PTHR22977">
    <property type="entry name" value="COX ASSEMBLY MITOCHONDRIAL PROTEIN"/>
    <property type="match status" value="1"/>
</dbReference>
<accession>A0A210PIJ2</accession>
<dbReference type="Pfam" id="PF08583">
    <property type="entry name" value="Cmc1"/>
    <property type="match status" value="1"/>
</dbReference>
<protein>
    <recommendedName>
        <fullName evidence="3">COX assembly mitochondrial protein</fullName>
    </recommendedName>
</protein>
<keyword evidence="2" id="KW-1015">Disulfide bond</keyword>
<evidence type="ECO:0000256" key="3">
    <source>
        <dbReference type="RuleBase" id="RU364104"/>
    </source>
</evidence>
<dbReference type="GO" id="GO:0005739">
    <property type="term" value="C:mitochondrion"/>
    <property type="evidence" value="ECO:0007669"/>
    <property type="project" value="UniProtKB-SubCell"/>
</dbReference>
<keyword evidence="6" id="KW-1185">Reference proteome</keyword>
<dbReference type="PROSITE" id="PS51808">
    <property type="entry name" value="CHCH"/>
    <property type="match status" value="1"/>
</dbReference>
<dbReference type="InterPro" id="IPR013892">
    <property type="entry name" value="Cyt_c_biogenesis_Cmc1-like"/>
</dbReference>
<comment type="similarity">
    <text evidence="1 3">Belongs to the CMC family.</text>
</comment>
<evidence type="ECO:0000256" key="1">
    <source>
        <dbReference type="ARBA" id="ARBA00007347"/>
    </source>
</evidence>
<comment type="caution">
    <text evidence="5">The sequence shown here is derived from an EMBL/GenBank/DDBJ whole genome shotgun (WGS) entry which is preliminary data.</text>
</comment>
<dbReference type="Proteomes" id="UP000242188">
    <property type="component" value="Unassembled WGS sequence"/>
</dbReference>
<name>A0A210PIJ2_MIZYE</name>
<evidence type="ECO:0000256" key="4">
    <source>
        <dbReference type="SAM" id="MobiDB-lite"/>
    </source>
</evidence>
<feature type="region of interest" description="Disordered" evidence="4">
    <location>
        <begin position="1"/>
        <end position="24"/>
    </location>
</feature>
<keyword evidence="3" id="KW-0496">Mitochondrion</keyword>
<dbReference type="STRING" id="6573.A0A210PIJ2"/>